<sequence>MRFYSSFFYLGLVILFSCKNLKSREFEVFSDEAWKKNESKLALEYIEEAIRTNQKEGRLHFKKSHYLQAEKRYKGALNSIEIAILNSEVSDLEYSQKAEIYFHLNKLDSSFFYHDLAIKTAKNPEKALISRAKTNFKLKQYNNALQDVSKSIELNSQNLFAYFLRGEIFLNGLQKSKNAIGDFSYIINSDSKLKKEYPEITILALTMRGIAYFKLEETDLACLDWKNALDKGNEEAKGLIEDFCK</sequence>
<dbReference type="PANTHER" id="PTHR44858">
    <property type="entry name" value="TETRATRICOPEPTIDE REPEAT PROTEIN 6"/>
    <property type="match status" value="1"/>
</dbReference>
<name>A0ABQ6PMA9_9BACT</name>
<proteinExistence type="predicted"/>
<evidence type="ECO:0008006" key="5">
    <source>
        <dbReference type="Google" id="ProtNLM"/>
    </source>
</evidence>
<dbReference type="InterPro" id="IPR019734">
    <property type="entry name" value="TPR_rpt"/>
</dbReference>
<dbReference type="InterPro" id="IPR050498">
    <property type="entry name" value="Ycf3"/>
</dbReference>
<dbReference type="SUPFAM" id="SSF48452">
    <property type="entry name" value="TPR-like"/>
    <property type="match status" value="1"/>
</dbReference>
<dbReference type="RefSeq" id="WP_338223829.1">
    <property type="nucleotide sequence ID" value="NZ_BTPD01000005.1"/>
</dbReference>
<organism evidence="3 4">
    <name type="scientific">Algoriphagus confluentis</name>
    <dbReference type="NCBI Taxonomy" id="1697556"/>
    <lineage>
        <taxon>Bacteria</taxon>
        <taxon>Pseudomonadati</taxon>
        <taxon>Bacteroidota</taxon>
        <taxon>Cytophagia</taxon>
        <taxon>Cytophagales</taxon>
        <taxon>Cyclobacteriaceae</taxon>
        <taxon>Algoriphagus</taxon>
    </lineage>
</organism>
<evidence type="ECO:0000256" key="2">
    <source>
        <dbReference type="ARBA" id="ARBA00022803"/>
    </source>
</evidence>
<dbReference type="PROSITE" id="PS51257">
    <property type="entry name" value="PROKAR_LIPOPROTEIN"/>
    <property type="match status" value="1"/>
</dbReference>
<evidence type="ECO:0000313" key="4">
    <source>
        <dbReference type="Proteomes" id="UP001338309"/>
    </source>
</evidence>
<keyword evidence="4" id="KW-1185">Reference proteome</keyword>
<dbReference type="SMART" id="SM00028">
    <property type="entry name" value="TPR"/>
    <property type="match status" value="3"/>
</dbReference>
<reference evidence="3 4" key="1">
    <citation type="submission" date="2023-08" db="EMBL/GenBank/DDBJ databases">
        <title>Draft genome sequence of Algoriphagus confluentis.</title>
        <authorList>
            <person name="Takatani N."/>
            <person name="Hosokawa M."/>
            <person name="Sawabe T."/>
        </authorList>
    </citation>
    <scope>NUCLEOTIDE SEQUENCE [LARGE SCALE GENOMIC DNA]</scope>
    <source>
        <strain evidence="3 4">NBRC 111222</strain>
    </source>
</reference>
<comment type="caution">
    <text evidence="3">The sequence shown here is derived from an EMBL/GenBank/DDBJ whole genome shotgun (WGS) entry which is preliminary data.</text>
</comment>
<dbReference type="Gene3D" id="1.25.40.10">
    <property type="entry name" value="Tetratricopeptide repeat domain"/>
    <property type="match status" value="2"/>
</dbReference>
<dbReference type="EMBL" id="BTPD01000005">
    <property type="protein sequence ID" value="GMQ29099.1"/>
    <property type="molecule type" value="Genomic_DNA"/>
</dbReference>
<accession>A0ABQ6PMA9</accession>
<evidence type="ECO:0000256" key="1">
    <source>
        <dbReference type="ARBA" id="ARBA00022737"/>
    </source>
</evidence>
<dbReference type="PANTHER" id="PTHR44858:SF1">
    <property type="entry name" value="UDP-N-ACETYLGLUCOSAMINE--PEPTIDE N-ACETYLGLUCOSAMINYLTRANSFERASE SPINDLY-RELATED"/>
    <property type="match status" value="1"/>
</dbReference>
<protein>
    <recommendedName>
        <fullName evidence="5">Tetratricopeptide repeat protein</fullName>
    </recommendedName>
</protein>
<keyword evidence="1" id="KW-0677">Repeat</keyword>
<dbReference type="Proteomes" id="UP001338309">
    <property type="component" value="Unassembled WGS sequence"/>
</dbReference>
<dbReference type="InterPro" id="IPR011990">
    <property type="entry name" value="TPR-like_helical_dom_sf"/>
</dbReference>
<gene>
    <name evidence="3" type="ORF">Aconfl_17420</name>
</gene>
<evidence type="ECO:0000313" key="3">
    <source>
        <dbReference type="EMBL" id="GMQ29099.1"/>
    </source>
</evidence>
<keyword evidence="2" id="KW-0802">TPR repeat</keyword>